<dbReference type="Pfam" id="PF21137">
    <property type="entry name" value="ANM3_C2H2_Zf"/>
    <property type="match status" value="1"/>
</dbReference>
<evidence type="ECO:0000256" key="9">
    <source>
        <dbReference type="ARBA" id="ARBA00022833"/>
    </source>
</evidence>
<dbReference type="PANTHER" id="PTHR11006:SF89">
    <property type="entry name" value="PROTEIN ARGININE N-METHYLTRANSFERASE 3-RELATED"/>
    <property type="match status" value="1"/>
</dbReference>
<sequence>MATKYLSAEEEEEEEEEEEVEGEQGGVWDDWQSDEEDSSSDYLCLFCDLRYDSTERLFEHCKFVHFFDLRGIIRDLRLDFYGSLKLINYIRSQVATNKCQSGDVLFKSFTGLHAAENIKKEGKFPWDDELYLKPFMIDDALLHSFANDEDVEDFDPPVTEEDILSELMNDGHIAQIYHSSQGILDTEKLQTSACLDIRRHVAAEEKEANFFEKSKSNGICGGSFNGESHQKQKDCQLKVSFANVVAREIRNVNENYFGSYGSFGIHKEMISDKVRTEAYRIAILNNPSLLNQATVMDVGCGTGILSLFAAQAGASTVVAVEASLKMAAIATQIAKDNGYLYEENNKGEKDEDNHCSGVIDVVQTMVEELDKFKKITPHSVDVLVSEWMGYCLLYESMLSSVLYARDYWLKPGGAILPDTATILVAGFGRGGTSLPFWENVYGFNMTCIGKEVMEDASCSPIIDVVNSKDIVTESAVLQTFDLTTMKPDEVDFTARCELVLKPSPEDASVTEEPIVCWCYGIVLWFETGFTSRFCKEMPTVLSTSPYFPKTHWSQTIFTFQEPVAMTSSKSKSEYDGLVGTERCPAVRISSRISIARSSVHRSLDISMETTGISLDGRKRSWPLRIFRIFFIVIISMELAWFGMAFLLLLKAVFYYKS</sequence>
<evidence type="ECO:0000256" key="11">
    <source>
        <dbReference type="ARBA" id="ARBA00049303"/>
    </source>
</evidence>
<feature type="region of interest" description="Disordered" evidence="13">
    <location>
        <begin position="1"/>
        <end position="31"/>
    </location>
</feature>
<comment type="subcellular location">
    <subcellularLocation>
        <location evidence="1">Cytoplasm</location>
        <location evidence="1">Cytosol</location>
    </subcellularLocation>
</comment>
<dbReference type="SUPFAM" id="SSF57667">
    <property type="entry name" value="beta-beta-alpha zinc fingers"/>
    <property type="match status" value="1"/>
</dbReference>
<evidence type="ECO:0000256" key="6">
    <source>
        <dbReference type="ARBA" id="ARBA00022691"/>
    </source>
</evidence>
<keyword evidence="14" id="KW-0472">Membrane</keyword>
<dbReference type="EMBL" id="JAGFBR010000015">
    <property type="protein sequence ID" value="KAH0454204.1"/>
    <property type="molecule type" value="Genomic_DNA"/>
</dbReference>
<dbReference type="InterPro" id="IPR029063">
    <property type="entry name" value="SAM-dependent_MTases_sf"/>
</dbReference>
<keyword evidence="4 12" id="KW-0489">Methyltransferase</keyword>
<evidence type="ECO:0000256" key="7">
    <source>
        <dbReference type="ARBA" id="ARBA00022723"/>
    </source>
</evidence>
<evidence type="ECO:0000313" key="16">
    <source>
        <dbReference type="EMBL" id="KAH0454204.1"/>
    </source>
</evidence>
<keyword evidence="9" id="KW-0862">Zinc</keyword>
<dbReference type="PROSITE" id="PS00028">
    <property type="entry name" value="ZINC_FINGER_C2H2_1"/>
    <property type="match status" value="1"/>
</dbReference>
<evidence type="ECO:0000256" key="13">
    <source>
        <dbReference type="SAM" id="MobiDB-lite"/>
    </source>
</evidence>
<dbReference type="Gene3D" id="2.70.160.11">
    <property type="entry name" value="Hnrnp arginine n-methyltransferase1"/>
    <property type="match status" value="1"/>
</dbReference>
<feature type="domain" description="C2H2-type" evidence="15">
    <location>
        <begin position="44"/>
        <end position="65"/>
    </location>
</feature>
<evidence type="ECO:0000256" key="1">
    <source>
        <dbReference type="ARBA" id="ARBA00004514"/>
    </source>
</evidence>
<evidence type="ECO:0000256" key="14">
    <source>
        <dbReference type="SAM" id="Phobius"/>
    </source>
</evidence>
<dbReference type="Pfam" id="PF06325">
    <property type="entry name" value="PrmA"/>
    <property type="match status" value="1"/>
</dbReference>
<keyword evidence="3" id="KW-0963">Cytoplasm</keyword>
<dbReference type="Gene3D" id="3.40.50.150">
    <property type="entry name" value="Vaccinia Virus protein VP39"/>
    <property type="match status" value="1"/>
</dbReference>
<dbReference type="GO" id="GO:0032259">
    <property type="term" value="P:methylation"/>
    <property type="evidence" value="ECO:0007669"/>
    <property type="project" value="UniProtKB-KW"/>
</dbReference>
<reference evidence="16 17" key="1">
    <citation type="journal article" date="2021" name="Hortic Res">
        <title>Chromosome-scale assembly of the Dendrobium chrysotoxum genome enhances the understanding of orchid evolution.</title>
        <authorList>
            <person name="Zhang Y."/>
            <person name="Zhang G.Q."/>
            <person name="Zhang D."/>
            <person name="Liu X.D."/>
            <person name="Xu X.Y."/>
            <person name="Sun W.H."/>
            <person name="Yu X."/>
            <person name="Zhu X."/>
            <person name="Wang Z.W."/>
            <person name="Zhao X."/>
            <person name="Zhong W.Y."/>
            <person name="Chen H."/>
            <person name="Yin W.L."/>
            <person name="Huang T."/>
            <person name="Niu S.C."/>
            <person name="Liu Z.J."/>
        </authorList>
    </citation>
    <scope>NUCLEOTIDE SEQUENCE [LARGE SCALE GENOMIC DNA]</scope>
    <source>
        <strain evidence="16">Lindl</strain>
    </source>
</reference>
<dbReference type="Pfam" id="PF22528">
    <property type="entry name" value="PRMT_C"/>
    <property type="match status" value="1"/>
</dbReference>
<dbReference type="GO" id="GO:0042054">
    <property type="term" value="F:histone methyltransferase activity"/>
    <property type="evidence" value="ECO:0007669"/>
    <property type="project" value="TreeGrafter"/>
</dbReference>
<dbReference type="GO" id="GO:0008270">
    <property type="term" value="F:zinc ion binding"/>
    <property type="evidence" value="ECO:0007669"/>
    <property type="project" value="UniProtKB-KW"/>
</dbReference>
<organism evidence="16 17">
    <name type="scientific">Dendrobium chrysotoxum</name>
    <name type="common">Orchid</name>
    <dbReference type="NCBI Taxonomy" id="161865"/>
    <lineage>
        <taxon>Eukaryota</taxon>
        <taxon>Viridiplantae</taxon>
        <taxon>Streptophyta</taxon>
        <taxon>Embryophyta</taxon>
        <taxon>Tracheophyta</taxon>
        <taxon>Spermatophyta</taxon>
        <taxon>Magnoliopsida</taxon>
        <taxon>Liliopsida</taxon>
        <taxon>Asparagales</taxon>
        <taxon>Orchidaceae</taxon>
        <taxon>Epidendroideae</taxon>
        <taxon>Malaxideae</taxon>
        <taxon>Dendrobiinae</taxon>
        <taxon>Dendrobium</taxon>
    </lineage>
</organism>
<feature type="compositionally biased region" description="Acidic residues" evidence="13">
    <location>
        <begin position="8"/>
        <end position="22"/>
    </location>
</feature>
<dbReference type="AlphaFoldDB" id="A0AAV7GEV9"/>
<keyword evidence="14" id="KW-0812">Transmembrane</keyword>
<comment type="catalytic activity">
    <reaction evidence="10">
        <text>L-arginyl-[protein] + 2 S-adenosyl-L-methionine = N(omega),N(omega)-dimethyl-L-arginyl-[protein] + 2 S-adenosyl-L-homocysteine + 2 H(+)</text>
        <dbReference type="Rhea" id="RHEA:48096"/>
        <dbReference type="Rhea" id="RHEA-COMP:10532"/>
        <dbReference type="Rhea" id="RHEA-COMP:11991"/>
        <dbReference type="ChEBI" id="CHEBI:15378"/>
        <dbReference type="ChEBI" id="CHEBI:29965"/>
        <dbReference type="ChEBI" id="CHEBI:57856"/>
        <dbReference type="ChEBI" id="CHEBI:59789"/>
        <dbReference type="ChEBI" id="CHEBI:61897"/>
        <dbReference type="EC" id="2.1.1.319"/>
    </reaction>
    <physiologicalReaction direction="left-to-right" evidence="10">
        <dbReference type="Rhea" id="RHEA:48097"/>
    </physiologicalReaction>
</comment>
<accession>A0AAV7GEV9</accession>
<dbReference type="GO" id="GO:0005634">
    <property type="term" value="C:nucleus"/>
    <property type="evidence" value="ECO:0007669"/>
    <property type="project" value="TreeGrafter"/>
</dbReference>
<evidence type="ECO:0000256" key="4">
    <source>
        <dbReference type="ARBA" id="ARBA00022603"/>
    </source>
</evidence>
<evidence type="ECO:0000256" key="5">
    <source>
        <dbReference type="ARBA" id="ARBA00022679"/>
    </source>
</evidence>
<evidence type="ECO:0000256" key="12">
    <source>
        <dbReference type="PROSITE-ProRule" id="PRU01015"/>
    </source>
</evidence>
<evidence type="ECO:0000256" key="3">
    <source>
        <dbReference type="ARBA" id="ARBA00022490"/>
    </source>
</evidence>
<keyword evidence="17" id="KW-1185">Reference proteome</keyword>
<keyword evidence="14" id="KW-1133">Transmembrane helix</keyword>
<comment type="caution">
    <text evidence="16">The sequence shown here is derived from an EMBL/GenBank/DDBJ whole genome shotgun (WGS) entry which is preliminary data.</text>
</comment>
<protein>
    <recommendedName>
        <fullName evidence="2">type I protein arginine methyltransferase</fullName>
        <ecNumber evidence="2">2.1.1.319</ecNumber>
    </recommendedName>
</protein>
<keyword evidence="7" id="KW-0479">Metal-binding</keyword>
<dbReference type="InterPro" id="IPR049482">
    <property type="entry name" value="ANM3-like_C2H2_Zf"/>
</dbReference>
<gene>
    <name evidence="16" type="ORF">IEQ34_016128</name>
</gene>
<dbReference type="GO" id="GO:0035242">
    <property type="term" value="F:protein-arginine omega-N asymmetric methyltransferase activity"/>
    <property type="evidence" value="ECO:0007669"/>
    <property type="project" value="UniProtKB-EC"/>
</dbReference>
<evidence type="ECO:0000256" key="10">
    <source>
        <dbReference type="ARBA" id="ARBA00047384"/>
    </source>
</evidence>
<dbReference type="SUPFAM" id="SSF53335">
    <property type="entry name" value="S-adenosyl-L-methionine-dependent methyltransferases"/>
    <property type="match status" value="1"/>
</dbReference>
<dbReference type="EC" id="2.1.1.319" evidence="2"/>
<dbReference type="PROSITE" id="PS51678">
    <property type="entry name" value="SAM_MT_PRMT"/>
    <property type="match status" value="1"/>
</dbReference>
<evidence type="ECO:0000256" key="8">
    <source>
        <dbReference type="ARBA" id="ARBA00022771"/>
    </source>
</evidence>
<keyword evidence="8" id="KW-0863">Zinc-finger</keyword>
<evidence type="ECO:0000313" key="17">
    <source>
        <dbReference type="Proteomes" id="UP000775213"/>
    </source>
</evidence>
<dbReference type="Proteomes" id="UP000775213">
    <property type="component" value="Unassembled WGS sequence"/>
</dbReference>
<dbReference type="InterPro" id="IPR013087">
    <property type="entry name" value="Znf_C2H2_type"/>
</dbReference>
<proteinExistence type="predicted"/>
<dbReference type="InterPro" id="IPR025799">
    <property type="entry name" value="Arg_MeTrfase"/>
</dbReference>
<dbReference type="GO" id="GO:0005829">
    <property type="term" value="C:cytosol"/>
    <property type="evidence" value="ECO:0007669"/>
    <property type="project" value="UniProtKB-SubCell"/>
</dbReference>
<dbReference type="InterPro" id="IPR055135">
    <property type="entry name" value="PRMT_dom"/>
</dbReference>
<keyword evidence="6 12" id="KW-0949">S-adenosyl-L-methionine</keyword>
<evidence type="ECO:0000256" key="2">
    <source>
        <dbReference type="ARBA" id="ARBA00011925"/>
    </source>
</evidence>
<evidence type="ECO:0000259" key="15">
    <source>
        <dbReference type="PROSITE" id="PS00028"/>
    </source>
</evidence>
<comment type="catalytic activity">
    <reaction evidence="11">
        <text>L-arginyl-[protein] + S-adenosyl-L-methionine = N(omega)-methyl-L-arginyl-[protein] + S-adenosyl-L-homocysteine + H(+)</text>
        <dbReference type="Rhea" id="RHEA:48100"/>
        <dbReference type="Rhea" id="RHEA-COMP:10532"/>
        <dbReference type="Rhea" id="RHEA-COMP:11990"/>
        <dbReference type="ChEBI" id="CHEBI:15378"/>
        <dbReference type="ChEBI" id="CHEBI:29965"/>
        <dbReference type="ChEBI" id="CHEBI:57856"/>
        <dbReference type="ChEBI" id="CHEBI:59789"/>
        <dbReference type="ChEBI" id="CHEBI:65280"/>
    </reaction>
    <physiologicalReaction direction="left-to-right" evidence="11">
        <dbReference type="Rhea" id="RHEA:48101"/>
    </physiologicalReaction>
</comment>
<keyword evidence="5 12" id="KW-0808">Transferase</keyword>
<dbReference type="InterPro" id="IPR036236">
    <property type="entry name" value="Znf_C2H2_sf"/>
</dbReference>
<dbReference type="PANTHER" id="PTHR11006">
    <property type="entry name" value="PROTEIN ARGININE N-METHYLTRANSFERASE"/>
    <property type="match status" value="1"/>
</dbReference>
<name>A0AAV7GEV9_DENCH</name>
<dbReference type="FunFam" id="3.40.50.150:FF:000016">
    <property type="entry name" value="Protein arginine N-methyltransferase 6"/>
    <property type="match status" value="1"/>
</dbReference>
<feature type="transmembrane region" description="Helical" evidence="14">
    <location>
        <begin position="628"/>
        <end position="649"/>
    </location>
</feature>
<dbReference type="CDD" id="cd02440">
    <property type="entry name" value="AdoMet_MTases"/>
    <property type="match status" value="1"/>
</dbReference>